<dbReference type="Proteomes" id="UP001175271">
    <property type="component" value="Unassembled WGS sequence"/>
</dbReference>
<dbReference type="GO" id="GO:0046873">
    <property type="term" value="F:metal ion transmembrane transporter activity"/>
    <property type="evidence" value="ECO:0007669"/>
    <property type="project" value="InterPro"/>
</dbReference>
<name>A0AA39I0V8_9BILA</name>
<sequence length="388" mass="41294">MEGFTLLSVLSLAMFAGSYIFGSVPLVMTLSESRARIFSVFGAGLLVGTALSVIIPEGVQAIYDGQIEYYDKMVFYQHQQRIDVDTLPRVVPKDAEVHEKLAAAGLNQKVAGQEEHNISKREVIQSPSKEDHVRSVRALHKEVAAESEPGHEHHGHGHDHSLKEQLHLAHKSIGLSLVIGFVIMLLIDQITRSAGSGGVDRQFKITATIGLVVHAAADGVALASASVINKTDVQFIVFAAIMLHKGPAAFGLVSFLVSEGLERARVKRHLLVFSLAAPVAALVTYYVILTLGFGGESLSSGSTTGVLMLFSAGTFLYVATVHVLSELVNNPKSGDFELVPTNASGHSHGASGLSLTVRELQTANVPTSICIVAVLCCGGLSCNPSDQR</sequence>
<gene>
    <name evidence="9" type="ORF">QR680_012098</name>
</gene>
<feature type="transmembrane region" description="Helical" evidence="8">
    <location>
        <begin position="270"/>
        <end position="293"/>
    </location>
</feature>
<evidence type="ECO:0000256" key="2">
    <source>
        <dbReference type="ARBA" id="ARBA00004394"/>
    </source>
</evidence>
<feature type="transmembrane region" description="Helical" evidence="8">
    <location>
        <begin position="6"/>
        <end position="30"/>
    </location>
</feature>
<evidence type="ECO:0000313" key="9">
    <source>
        <dbReference type="EMBL" id="KAK0415746.1"/>
    </source>
</evidence>
<evidence type="ECO:0008006" key="11">
    <source>
        <dbReference type="Google" id="ProtNLM"/>
    </source>
</evidence>
<evidence type="ECO:0000256" key="7">
    <source>
        <dbReference type="SAM" id="MobiDB-lite"/>
    </source>
</evidence>
<dbReference type="EMBL" id="JAUCMV010000002">
    <property type="protein sequence ID" value="KAK0415746.1"/>
    <property type="molecule type" value="Genomic_DNA"/>
</dbReference>
<evidence type="ECO:0000256" key="3">
    <source>
        <dbReference type="ARBA" id="ARBA00022692"/>
    </source>
</evidence>
<comment type="subcellular location">
    <subcellularLocation>
        <location evidence="1">Endomembrane system</location>
        <topology evidence="1">Multi-pass membrane protein</topology>
    </subcellularLocation>
    <subcellularLocation>
        <location evidence="2">Golgi apparatus membrane</location>
    </subcellularLocation>
</comment>
<evidence type="ECO:0000256" key="8">
    <source>
        <dbReference type="SAM" id="Phobius"/>
    </source>
</evidence>
<feature type="transmembrane region" description="Helical" evidence="8">
    <location>
        <begin position="305"/>
        <end position="324"/>
    </location>
</feature>
<dbReference type="GO" id="GO:0006829">
    <property type="term" value="P:zinc ion transport"/>
    <property type="evidence" value="ECO:0007669"/>
    <property type="project" value="InterPro"/>
</dbReference>
<dbReference type="PANTHER" id="PTHR16133:SF0">
    <property type="entry name" value="ZINC_IRON REGULATED TRANSPORTER-RELATED PROTEIN 102B, ISOFORM E"/>
    <property type="match status" value="1"/>
</dbReference>
<evidence type="ECO:0000256" key="6">
    <source>
        <dbReference type="ARBA" id="ARBA00023136"/>
    </source>
</evidence>
<comment type="caution">
    <text evidence="9">The sequence shown here is derived from an EMBL/GenBank/DDBJ whole genome shotgun (WGS) entry which is preliminary data.</text>
</comment>
<keyword evidence="5" id="KW-0333">Golgi apparatus</keyword>
<dbReference type="Pfam" id="PF02535">
    <property type="entry name" value="Zip"/>
    <property type="match status" value="1"/>
</dbReference>
<dbReference type="PANTHER" id="PTHR16133">
    <property type="entry name" value="SOLUTE CARRIER FAMILY 39 ZINC TRANSPORTER , MEMBER 9-RELATED"/>
    <property type="match status" value="1"/>
</dbReference>
<proteinExistence type="predicted"/>
<keyword evidence="3 8" id="KW-0812">Transmembrane</keyword>
<feature type="transmembrane region" description="Helical" evidence="8">
    <location>
        <begin position="168"/>
        <end position="187"/>
    </location>
</feature>
<feature type="region of interest" description="Disordered" evidence="7">
    <location>
        <begin position="142"/>
        <end position="163"/>
    </location>
</feature>
<reference evidence="9" key="1">
    <citation type="submission" date="2023-06" db="EMBL/GenBank/DDBJ databases">
        <title>Genomic analysis of the entomopathogenic nematode Steinernema hermaphroditum.</title>
        <authorList>
            <person name="Schwarz E.M."/>
            <person name="Heppert J.K."/>
            <person name="Baniya A."/>
            <person name="Schwartz H.T."/>
            <person name="Tan C.-H."/>
            <person name="Antoshechkin I."/>
            <person name="Sternberg P.W."/>
            <person name="Goodrich-Blair H."/>
            <person name="Dillman A.R."/>
        </authorList>
    </citation>
    <scope>NUCLEOTIDE SEQUENCE</scope>
    <source>
        <strain evidence="9">PS9179</strain>
        <tissue evidence="9">Whole animal</tissue>
    </source>
</reference>
<evidence type="ECO:0000256" key="1">
    <source>
        <dbReference type="ARBA" id="ARBA00004127"/>
    </source>
</evidence>
<evidence type="ECO:0000256" key="4">
    <source>
        <dbReference type="ARBA" id="ARBA00022989"/>
    </source>
</evidence>
<keyword evidence="6 8" id="KW-0472">Membrane</keyword>
<protein>
    <recommendedName>
        <fullName evidence="11">Zinc transporter ZIP9</fullName>
    </recommendedName>
</protein>
<accession>A0AA39I0V8</accession>
<dbReference type="GO" id="GO:0000139">
    <property type="term" value="C:Golgi membrane"/>
    <property type="evidence" value="ECO:0007669"/>
    <property type="project" value="UniProtKB-SubCell"/>
</dbReference>
<keyword evidence="4 8" id="KW-1133">Transmembrane helix</keyword>
<feature type="transmembrane region" description="Helical" evidence="8">
    <location>
        <begin position="37"/>
        <end position="55"/>
    </location>
</feature>
<dbReference type="AlphaFoldDB" id="A0AA39I0V8"/>
<dbReference type="InterPro" id="IPR045891">
    <property type="entry name" value="ZIP9"/>
</dbReference>
<evidence type="ECO:0000256" key="5">
    <source>
        <dbReference type="ARBA" id="ARBA00023034"/>
    </source>
</evidence>
<keyword evidence="10" id="KW-1185">Reference proteome</keyword>
<organism evidence="9 10">
    <name type="scientific">Steinernema hermaphroditum</name>
    <dbReference type="NCBI Taxonomy" id="289476"/>
    <lineage>
        <taxon>Eukaryota</taxon>
        <taxon>Metazoa</taxon>
        <taxon>Ecdysozoa</taxon>
        <taxon>Nematoda</taxon>
        <taxon>Chromadorea</taxon>
        <taxon>Rhabditida</taxon>
        <taxon>Tylenchina</taxon>
        <taxon>Panagrolaimomorpha</taxon>
        <taxon>Strongyloidoidea</taxon>
        <taxon>Steinernematidae</taxon>
        <taxon>Steinernema</taxon>
    </lineage>
</organism>
<evidence type="ECO:0000313" key="10">
    <source>
        <dbReference type="Proteomes" id="UP001175271"/>
    </source>
</evidence>
<feature type="transmembrane region" description="Helical" evidence="8">
    <location>
        <begin position="235"/>
        <end position="258"/>
    </location>
</feature>
<dbReference type="InterPro" id="IPR003689">
    <property type="entry name" value="ZIP"/>
</dbReference>